<name>A0A0D9ZA73_9ORYZ</name>
<organism evidence="2">
    <name type="scientific">Oryza glumipatula</name>
    <dbReference type="NCBI Taxonomy" id="40148"/>
    <lineage>
        <taxon>Eukaryota</taxon>
        <taxon>Viridiplantae</taxon>
        <taxon>Streptophyta</taxon>
        <taxon>Embryophyta</taxon>
        <taxon>Tracheophyta</taxon>
        <taxon>Spermatophyta</taxon>
        <taxon>Magnoliopsida</taxon>
        <taxon>Liliopsida</taxon>
        <taxon>Poales</taxon>
        <taxon>Poaceae</taxon>
        <taxon>BOP clade</taxon>
        <taxon>Oryzoideae</taxon>
        <taxon>Oryzeae</taxon>
        <taxon>Oryzinae</taxon>
        <taxon>Oryza</taxon>
    </lineage>
</organism>
<dbReference type="HOGENOM" id="CLU_2519223_0_0_1"/>
<evidence type="ECO:0000313" key="3">
    <source>
        <dbReference type="Proteomes" id="UP000026961"/>
    </source>
</evidence>
<evidence type="ECO:0000313" key="2">
    <source>
        <dbReference type="EnsemblPlants" id="OGLUM03G25870.1"/>
    </source>
</evidence>
<dbReference type="Proteomes" id="UP000026961">
    <property type="component" value="Chromosome 3"/>
</dbReference>
<evidence type="ECO:0000256" key="1">
    <source>
        <dbReference type="SAM" id="MobiDB-lite"/>
    </source>
</evidence>
<accession>A0A0D9ZA73</accession>
<reference evidence="2" key="2">
    <citation type="submission" date="2018-05" db="EMBL/GenBank/DDBJ databases">
        <title>OgluRS3 (Oryza glumaepatula Reference Sequence Version 3).</title>
        <authorList>
            <person name="Zhang J."/>
            <person name="Kudrna D."/>
            <person name="Lee S."/>
            <person name="Talag J."/>
            <person name="Welchert J."/>
            <person name="Wing R.A."/>
        </authorList>
    </citation>
    <scope>NUCLEOTIDE SEQUENCE [LARGE SCALE GENOMIC DNA]</scope>
</reference>
<keyword evidence="3" id="KW-1185">Reference proteome</keyword>
<reference evidence="2" key="1">
    <citation type="submission" date="2015-04" db="UniProtKB">
        <authorList>
            <consortium name="EnsemblPlants"/>
        </authorList>
    </citation>
    <scope>IDENTIFICATION</scope>
</reference>
<feature type="region of interest" description="Disordered" evidence="1">
    <location>
        <begin position="1"/>
        <end position="52"/>
    </location>
</feature>
<protein>
    <submittedName>
        <fullName evidence="2">Uncharacterized protein</fullName>
    </submittedName>
</protein>
<dbReference type="AlphaFoldDB" id="A0A0D9ZA73"/>
<sequence length="85" mass="8713">SPQVERVEETGGEEAEEATRLAAAAAAPAPLRPRSGEEASQPPPESHLALRGGSGFASLLRGSCVRGLLGFGRCEGSAIRVSRDA</sequence>
<dbReference type="Gramene" id="OGLUM03G25870.1">
    <property type="protein sequence ID" value="OGLUM03G25870.1"/>
    <property type="gene ID" value="OGLUM03G25870"/>
</dbReference>
<feature type="compositionally biased region" description="Low complexity" evidence="1">
    <location>
        <begin position="20"/>
        <end position="29"/>
    </location>
</feature>
<dbReference type="EnsemblPlants" id="OGLUM03G25870.1">
    <property type="protein sequence ID" value="OGLUM03G25870.1"/>
    <property type="gene ID" value="OGLUM03G25870"/>
</dbReference>
<proteinExistence type="predicted"/>